<dbReference type="SUPFAM" id="SSF63829">
    <property type="entry name" value="Calcium-dependent phosphotriesterase"/>
    <property type="match status" value="1"/>
</dbReference>
<accession>A0A143PPK7</accession>
<protein>
    <submittedName>
        <fullName evidence="1">Uncharacterized protein</fullName>
    </submittedName>
</protein>
<dbReference type="Gene3D" id="2.120.10.30">
    <property type="entry name" value="TolB, C-terminal domain"/>
    <property type="match status" value="1"/>
</dbReference>
<evidence type="ECO:0000313" key="1">
    <source>
        <dbReference type="EMBL" id="AMY10505.1"/>
    </source>
</evidence>
<dbReference type="SUPFAM" id="SSF49265">
    <property type="entry name" value="Fibronectin type III"/>
    <property type="match status" value="1"/>
</dbReference>
<gene>
    <name evidence="1" type="ORF">LuPra_03738</name>
</gene>
<sequence>MTIAAVAVVVSLPVRAAGPSRWEVSSSDQWMAGRGEQVAVTRDGRLTLGPAVRVLHEDAAPALWTAATAPDGTLYVGTGNDGQVLAVSGEKTRVFWDSEELQVHALAWQGDALLAGTSPDGKVYRITRDGNAKVFFDPEETYVWAIAVDRQQQVYVATGGKGRVYRLPQAGGTATTIFESAAANVTALSVNDAGDVLVGTDSPGRLYRVPAGGKPFALLDGPYSQVQAIRPGANGITWILAVSPGATPTATPAPPAPISATPTPQVSTEVTVVAIGDSTSVSAAPAASVSSVSGATSSGAKGAVFRLGADGLVDTYWEATGELPFDLLPTPSGRLLVSADNGVVYALDGDPVRTARIAQVPGRQLTRILPRGDRFLVTASNPGKILELAGTSAPTGSYTSEVKDATTGASWGLLRWEGTRPAGSTITFATRSGNTSTPDETWADWVPVRDDEGVQRIASPPARYLQWKVDLAGAPVLDQVTLTYLPRNQRPRLTSLTIHPPGVVFQQPYATQEPPDLAGYLSTTPAPARDQAIAAATQTATAAPVGRRLYQKGFQTFQWESTDPDKDDLRYEVAVRRVGADDWRVLARELVGTVYAWDTSLLPDGRYVVRVIAADNRANPDATALQGERESGPLTIDNTPPTVQITNAGTAASSASLAFEVTDAASTLDRVDVLLGNGQWRPVFPVDGALDGLRERFSIPLATLGDGPVVLRATDSLGNLATLEVRAQKAAAAPRE</sequence>
<dbReference type="STRING" id="1855912.LuPra_03738"/>
<dbReference type="KEGG" id="abac:LuPra_03738"/>
<dbReference type="EMBL" id="CP015136">
    <property type="protein sequence ID" value="AMY10505.1"/>
    <property type="molecule type" value="Genomic_DNA"/>
</dbReference>
<reference evidence="2" key="2">
    <citation type="submission" date="2016-04" db="EMBL/GenBank/DDBJ databases">
        <title>First Complete Genome Sequence of a Subdivision 6 Acidobacterium.</title>
        <authorList>
            <person name="Huang S."/>
            <person name="Vieira S."/>
            <person name="Bunk B."/>
            <person name="Riedel T."/>
            <person name="Sproeer C."/>
            <person name="Overmann J."/>
        </authorList>
    </citation>
    <scope>NUCLEOTIDE SEQUENCE [LARGE SCALE GENOMIC DNA]</scope>
    <source>
        <strain evidence="2">DSM 100886 HEG_-6_39</strain>
    </source>
</reference>
<reference evidence="1 2" key="1">
    <citation type="journal article" date="2016" name="Genome Announc.">
        <title>First Complete Genome Sequence of a Subdivision 6 Acidobacterium Strain.</title>
        <authorList>
            <person name="Huang S."/>
            <person name="Vieira S."/>
            <person name="Bunk B."/>
            <person name="Riedel T."/>
            <person name="Sproer C."/>
            <person name="Overmann J."/>
        </authorList>
    </citation>
    <scope>NUCLEOTIDE SEQUENCE [LARGE SCALE GENOMIC DNA]</scope>
    <source>
        <strain evidence="2">DSM 100886 HEG_-6_39</strain>
    </source>
</reference>
<evidence type="ECO:0000313" key="2">
    <source>
        <dbReference type="Proteomes" id="UP000076079"/>
    </source>
</evidence>
<dbReference type="Proteomes" id="UP000076079">
    <property type="component" value="Chromosome"/>
</dbReference>
<dbReference type="RefSeq" id="WP_157899378.1">
    <property type="nucleotide sequence ID" value="NZ_CP015136.1"/>
</dbReference>
<organism evidence="1 2">
    <name type="scientific">Luteitalea pratensis</name>
    <dbReference type="NCBI Taxonomy" id="1855912"/>
    <lineage>
        <taxon>Bacteria</taxon>
        <taxon>Pseudomonadati</taxon>
        <taxon>Acidobacteriota</taxon>
        <taxon>Vicinamibacteria</taxon>
        <taxon>Vicinamibacterales</taxon>
        <taxon>Vicinamibacteraceae</taxon>
        <taxon>Luteitalea</taxon>
    </lineage>
</organism>
<dbReference type="OrthoDB" id="175360at2"/>
<keyword evidence="2" id="KW-1185">Reference proteome</keyword>
<dbReference type="CDD" id="cd00063">
    <property type="entry name" value="FN3"/>
    <property type="match status" value="1"/>
</dbReference>
<dbReference type="InterPro" id="IPR036116">
    <property type="entry name" value="FN3_sf"/>
</dbReference>
<dbReference type="InterPro" id="IPR011042">
    <property type="entry name" value="6-blade_b-propeller_TolB-like"/>
</dbReference>
<proteinExistence type="predicted"/>
<dbReference type="AlphaFoldDB" id="A0A143PPK7"/>
<dbReference type="InterPro" id="IPR003961">
    <property type="entry name" value="FN3_dom"/>
</dbReference>
<name>A0A143PPK7_LUTPR</name>